<keyword evidence="2" id="KW-1185">Reference proteome</keyword>
<dbReference type="Proteomes" id="UP001652621">
    <property type="component" value="Unplaced"/>
</dbReference>
<proteinExistence type="predicted"/>
<evidence type="ECO:0000313" key="3">
    <source>
        <dbReference type="RefSeq" id="XP_058980738.1"/>
    </source>
</evidence>
<evidence type="ECO:0000256" key="1">
    <source>
        <dbReference type="SAM" id="Coils"/>
    </source>
</evidence>
<reference evidence="3" key="1">
    <citation type="submission" date="2025-08" db="UniProtKB">
        <authorList>
            <consortium name="RefSeq"/>
        </authorList>
    </citation>
    <scope>IDENTIFICATION</scope>
    <source>
        <strain evidence="3">Aabys</strain>
        <tissue evidence="3">Whole body</tissue>
    </source>
</reference>
<protein>
    <submittedName>
        <fullName evidence="3">Uncharacterized protein LOC131803448</fullName>
    </submittedName>
</protein>
<keyword evidence="1" id="KW-0175">Coiled coil</keyword>
<gene>
    <name evidence="3" type="primary">LOC131803448</name>
</gene>
<name>A0ABM3V4S8_MUSDO</name>
<evidence type="ECO:0000313" key="2">
    <source>
        <dbReference type="Proteomes" id="UP001652621"/>
    </source>
</evidence>
<sequence>MEASNTNNFELLSLIIKQNETILEQNAKLNLLLEKNKNEMEDKLRVLEEQNKKQNDENSKIFSYFTTEFIVLKRSIDRILKEVEIKNNIYSLETLRSTQEVLQFDEKLKEDLDLQNLMLRRLKNQPHDNIKTFIFENLKLIFQTDEVITTFSWHNMYQNTAVKDMYFIRLLKDAALEHIPGTMGSTIETQIKHFLIRLKIDLTNG</sequence>
<dbReference type="RefSeq" id="XP_058980738.1">
    <property type="nucleotide sequence ID" value="XM_059124755.1"/>
</dbReference>
<feature type="coiled-coil region" evidence="1">
    <location>
        <begin position="19"/>
        <end position="57"/>
    </location>
</feature>
<dbReference type="GeneID" id="131803448"/>
<accession>A0ABM3V4S8</accession>
<organism evidence="2 3">
    <name type="scientific">Musca domestica</name>
    <name type="common">House fly</name>
    <dbReference type="NCBI Taxonomy" id="7370"/>
    <lineage>
        <taxon>Eukaryota</taxon>
        <taxon>Metazoa</taxon>
        <taxon>Ecdysozoa</taxon>
        <taxon>Arthropoda</taxon>
        <taxon>Hexapoda</taxon>
        <taxon>Insecta</taxon>
        <taxon>Pterygota</taxon>
        <taxon>Neoptera</taxon>
        <taxon>Endopterygota</taxon>
        <taxon>Diptera</taxon>
        <taxon>Brachycera</taxon>
        <taxon>Muscomorpha</taxon>
        <taxon>Muscoidea</taxon>
        <taxon>Muscidae</taxon>
        <taxon>Musca</taxon>
    </lineage>
</organism>